<feature type="domain" description="YozE SAM-like" evidence="1">
    <location>
        <begin position="4"/>
        <end position="65"/>
    </location>
</feature>
<protein>
    <submittedName>
        <fullName evidence="3">Sterile alpha motif-like domain-containing protein</fullName>
    </submittedName>
</protein>
<name>A0ABZ0GP28_9GAMM</name>
<dbReference type="RefSeq" id="WP_348396440.1">
    <property type="nucleotide sequence ID" value="NZ_CP136600.1"/>
</dbReference>
<reference evidence="3 4" key="1">
    <citation type="submission" date="2023-09" db="EMBL/GenBank/DDBJ databases">
        <authorList>
            <person name="Qi X."/>
        </authorList>
    </citation>
    <scope>NUCLEOTIDE SEQUENCE [LARGE SCALE GENOMIC DNA]</scope>
    <source>
        <strain evidence="3 4">S1-1</strain>
    </source>
</reference>
<evidence type="ECO:0000313" key="3">
    <source>
        <dbReference type="EMBL" id="WOH37664.1"/>
    </source>
</evidence>
<reference evidence="3" key="2">
    <citation type="journal article" date="2024" name="Int. J. Syst. Evol. Microbiol.">
        <title>Thalassotalea psychrophila sp. nov., Thalassotalea nanhaiensis sp. nov. and Thalassotalea fonticola sp. nov., three psychrophilic bacteria isolated from deep-sea sediment.</title>
        <authorList>
            <person name="Li A.Q."/>
            <person name="Qi X.Q."/>
            <person name="Zhang C."/>
            <person name="Huang X.G."/>
            <person name="Wen D.Y."/>
            <person name="Li X.G."/>
            <person name="Zhang W.J."/>
        </authorList>
    </citation>
    <scope>NUCLEOTIDE SEQUENCE</scope>
    <source>
        <strain evidence="3">S1-1</strain>
    </source>
</reference>
<dbReference type="Proteomes" id="UP001301442">
    <property type="component" value="Chromosome"/>
</dbReference>
<dbReference type="EMBL" id="CP136600">
    <property type="protein sequence ID" value="WOH37664.1"/>
    <property type="molecule type" value="Genomic_DNA"/>
</dbReference>
<gene>
    <name evidence="3" type="ORF">RI844_00015</name>
    <name evidence="2" type="ORF">RI844_20205</name>
</gene>
<accession>A0ABZ0GP28</accession>
<dbReference type="Gene3D" id="1.10.150.260">
    <property type="entry name" value="YozE SAM-like"/>
    <property type="match status" value="1"/>
</dbReference>
<dbReference type="Pfam" id="PF06855">
    <property type="entry name" value="YozE_SAM_like"/>
    <property type="match status" value="1"/>
</dbReference>
<evidence type="ECO:0000313" key="2">
    <source>
        <dbReference type="EMBL" id="WOH37654.1"/>
    </source>
</evidence>
<organism evidence="3 4">
    <name type="scientific">Thalassotalea fonticola</name>
    <dbReference type="NCBI Taxonomy" id="3065649"/>
    <lineage>
        <taxon>Bacteria</taxon>
        <taxon>Pseudomonadati</taxon>
        <taxon>Pseudomonadota</taxon>
        <taxon>Gammaproteobacteria</taxon>
        <taxon>Alteromonadales</taxon>
        <taxon>Colwelliaceae</taxon>
        <taxon>Thalassotalea</taxon>
    </lineage>
</organism>
<dbReference type="EMBL" id="CP136600">
    <property type="protein sequence ID" value="WOH37654.1"/>
    <property type="molecule type" value="Genomic_DNA"/>
</dbReference>
<evidence type="ECO:0000313" key="4">
    <source>
        <dbReference type="Proteomes" id="UP001301442"/>
    </source>
</evidence>
<keyword evidence="4" id="KW-1185">Reference proteome</keyword>
<evidence type="ECO:0000259" key="1">
    <source>
        <dbReference type="Pfam" id="PF06855"/>
    </source>
</evidence>
<dbReference type="InterPro" id="IPR023089">
    <property type="entry name" value="YozE_SAM-like"/>
</dbReference>
<dbReference type="InterPro" id="IPR036806">
    <property type="entry name" value="YozE_SAM-like_sf"/>
</dbReference>
<dbReference type="SUPFAM" id="SSF140652">
    <property type="entry name" value="YozE-like"/>
    <property type="match status" value="1"/>
</dbReference>
<sequence>MNEFYTWLLSQSGRNDIISDLASDVRQDSSFPLDSDNFTSLREYLENKGACPGALEALDEAWREFVEINTIKI</sequence>
<proteinExistence type="predicted"/>